<accession>A0A9W6W3R4</accession>
<comment type="caution">
    <text evidence="1">The sequence shown here is derived from an EMBL/GenBank/DDBJ whole genome shotgun (WGS) entry which is preliminary data.</text>
</comment>
<keyword evidence="2" id="KW-1185">Reference proteome</keyword>
<protein>
    <submittedName>
        <fullName evidence="1">Uncharacterized protein</fullName>
    </submittedName>
</protein>
<sequence length="131" mass="14006">MIDADIRRRLPDFLFRAVHAAAAQRHGGWESPTGKARAAALDELRAEAGGQMDLAVEVAGVMIGLHPPEDAVGFLPRRASRSRCSRGISTAASRAAAIASSRSASRPLRSNCEHMLSARLRLVTEGAYLSE</sequence>
<evidence type="ECO:0000313" key="1">
    <source>
        <dbReference type="EMBL" id="GLY90260.1"/>
    </source>
</evidence>
<dbReference type="RefSeq" id="WP_285581043.1">
    <property type="nucleotide sequence ID" value="NZ_BSTK01000016.1"/>
</dbReference>
<reference evidence="1" key="1">
    <citation type="submission" date="2023-03" db="EMBL/GenBank/DDBJ databases">
        <title>Actinoallomurus iriomotensis NBRC 103684.</title>
        <authorList>
            <person name="Ichikawa N."/>
            <person name="Sato H."/>
            <person name="Tonouchi N."/>
        </authorList>
    </citation>
    <scope>NUCLEOTIDE SEQUENCE</scope>
    <source>
        <strain evidence="1">NBRC 103684</strain>
    </source>
</reference>
<evidence type="ECO:0000313" key="2">
    <source>
        <dbReference type="Proteomes" id="UP001165074"/>
    </source>
</evidence>
<organism evidence="1 2">
    <name type="scientific">Actinoallomurus iriomotensis</name>
    <dbReference type="NCBI Taxonomy" id="478107"/>
    <lineage>
        <taxon>Bacteria</taxon>
        <taxon>Bacillati</taxon>
        <taxon>Actinomycetota</taxon>
        <taxon>Actinomycetes</taxon>
        <taxon>Streptosporangiales</taxon>
        <taxon>Thermomonosporaceae</taxon>
        <taxon>Actinoallomurus</taxon>
    </lineage>
</organism>
<name>A0A9W6W3R4_9ACTN</name>
<dbReference type="EMBL" id="BSTK01000016">
    <property type="protein sequence ID" value="GLY90260.1"/>
    <property type="molecule type" value="Genomic_DNA"/>
</dbReference>
<dbReference type="Proteomes" id="UP001165074">
    <property type="component" value="Unassembled WGS sequence"/>
</dbReference>
<gene>
    <name evidence="1" type="ORF">Airi02_081890</name>
</gene>
<proteinExistence type="predicted"/>
<dbReference type="AlphaFoldDB" id="A0A9W6W3R4"/>